<accession>A0A409XS36</accession>
<evidence type="ECO:0000313" key="1">
    <source>
        <dbReference type="EMBL" id="PPQ93506.1"/>
    </source>
</evidence>
<organism evidence="1 2">
    <name type="scientific">Psilocybe cyanescens</name>
    <dbReference type="NCBI Taxonomy" id="93625"/>
    <lineage>
        <taxon>Eukaryota</taxon>
        <taxon>Fungi</taxon>
        <taxon>Dikarya</taxon>
        <taxon>Basidiomycota</taxon>
        <taxon>Agaricomycotina</taxon>
        <taxon>Agaricomycetes</taxon>
        <taxon>Agaricomycetidae</taxon>
        <taxon>Agaricales</taxon>
        <taxon>Agaricineae</taxon>
        <taxon>Strophariaceae</taxon>
        <taxon>Psilocybe</taxon>
    </lineage>
</organism>
<keyword evidence="2" id="KW-1185">Reference proteome</keyword>
<dbReference type="AlphaFoldDB" id="A0A409XS36"/>
<protein>
    <recommendedName>
        <fullName evidence="3">F-box domain-containing protein</fullName>
    </recommendedName>
</protein>
<evidence type="ECO:0000313" key="2">
    <source>
        <dbReference type="Proteomes" id="UP000283269"/>
    </source>
</evidence>
<feature type="non-terminal residue" evidence="1">
    <location>
        <position position="1"/>
    </location>
</feature>
<dbReference type="InParanoid" id="A0A409XS36"/>
<dbReference type="OrthoDB" id="3034442at2759"/>
<sequence>SPTFIINIVTFLQPWFESNVSKSYSGLKTTQVTMKLVGLDEDVLIYIVLFLEPPDILRLSEVHMQSDSPIDMSAYHLDQCLFTPCHRPRGYPFPSTLFDELSTKELTYHTISSYHLARRWRRGIQGRRRMRYISGTSGTSVSDVQYLPGHNDSLMLMISKSVWSVLSIWYIGSEKPHKVCEWSPRGAIFSGIAVNSDSRSEATIALALHLNEQVIGPYCENSFVKARDWVTVFFARDARYKNFDMKPVTMNGDILALNDDFSQTAIWNWRTGSYGLLRHLPEDPSVFQCTGCSCTNNPFPRLYPHDADGTLPVPYETLAHHSFGWLTQNVSISARSFPDRRVTLQKHASLSILVRGESDDPWASDIFYLELYTFEPNPGYIPDDTSPANISPYLFPPRLSNKVACLRGSLTCRQIVLGRLGTAVWIQPRDRFAGGLLADIPSHLVPATNVHESLIVAVFPGSLRSEEEGKVKEGSSVVVGKKIFGNEFNTSWTSLDYDEVNGRIALASSFGRVTIPEL</sequence>
<evidence type="ECO:0008006" key="3">
    <source>
        <dbReference type="Google" id="ProtNLM"/>
    </source>
</evidence>
<comment type="caution">
    <text evidence="1">The sequence shown here is derived from an EMBL/GenBank/DDBJ whole genome shotgun (WGS) entry which is preliminary data.</text>
</comment>
<dbReference type="EMBL" id="NHYD01000725">
    <property type="protein sequence ID" value="PPQ93506.1"/>
    <property type="molecule type" value="Genomic_DNA"/>
</dbReference>
<dbReference type="STRING" id="93625.A0A409XS36"/>
<name>A0A409XS36_PSICY</name>
<reference evidence="1 2" key="1">
    <citation type="journal article" date="2018" name="Evol. Lett.">
        <title>Horizontal gene cluster transfer increased hallucinogenic mushroom diversity.</title>
        <authorList>
            <person name="Reynolds H.T."/>
            <person name="Vijayakumar V."/>
            <person name="Gluck-Thaler E."/>
            <person name="Korotkin H.B."/>
            <person name="Matheny P.B."/>
            <person name="Slot J.C."/>
        </authorList>
    </citation>
    <scope>NUCLEOTIDE SEQUENCE [LARGE SCALE GENOMIC DNA]</scope>
    <source>
        <strain evidence="1 2">2631</strain>
    </source>
</reference>
<proteinExistence type="predicted"/>
<gene>
    <name evidence="1" type="ORF">CVT25_005204</name>
</gene>
<dbReference type="Proteomes" id="UP000283269">
    <property type="component" value="Unassembled WGS sequence"/>
</dbReference>